<keyword evidence="2" id="KW-0472">Membrane</keyword>
<protein>
    <submittedName>
        <fullName evidence="3">Uncharacterized protein</fullName>
    </submittedName>
</protein>
<keyword evidence="2" id="KW-0812">Transmembrane</keyword>
<dbReference type="AlphaFoldDB" id="A0A4P6F104"/>
<dbReference type="RefSeq" id="WP_129186177.1">
    <property type="nucleotide sequence ID" value="NZ_CP035493.1"/>
</dbReference>
<name>A0A4P6F104_9MICO</name>
<evidence type="ECO:0000256" key="2">
    <source>
        <dbReference type="SAM" id="Phobius"/>
    </source>
</evidence>
<sequence length="233" mass="24222">MIAAAGACLHGSYRVHRILVAALAAVLGLGAVVTSAVLWHRPASDDPTTPVTVASPDAGATAAAPPPSPAPTVLEPVPASADPVGFAVDAVTALFAWDTSAPIARDAYVQRIVTVGDPAGLETPGLVADLTAYLPTDAAWAQLARYSTRQWLTVTGAVVPEQWAHVLASTPEGALAPGTTAVTIDGVRHRAGLWEGREVTDRFDVAFTVWVVCPPTYPACHLLRVGRLDTPMR</sequence>
<dbReference type="KEGG" id="xya:ET471_00860"/>
<dbReference type="Proteomes" id="UP000292118">
    <property type="component" value="Chromosome"/>
</dbReference>
<feature type="transmembrane region" description="Helical" evidence="2">
    <location>
        <begin position="18"/>
        <end position="39"/>
    </location>
</feature>
<organism evidence="3 4">
    <name type="scientific">Xylanimonas protaetiae</name>
    <dbReference type="NCBI Taxonomy" id="2509457"/>
    <lineage>
        <taxon>Bacteria</taxon>
        <taxon>Bacillati</taxon>
        <taxon>Actinomycetota</taxon>
        <taxon>Actinomycetes</taxon>
        <taxon>Micrococcales</taxon>
        <taxon>Promicromonosporaceae</taxon>
        <taxon>Xylanimonas</taxon>
    </lineage>
</organism>
<keyword evidence="2" id="KW-1133">Transmembrane helix</keyword>
<gene>
    <name evidence="3" type="ORF">ET471_00860</name>
</gene>
<feature type="compositionally biased region" description="Low complexity" evidence="1">
    <location>
        <begin position="52"/>
        <end position="63"/>
    </location>
</feature>
<dbReference type="EMBL" id="CP035493">
    <property type="protein sequence ID" value="QAY68775.1"/>
    <property type="molecule type" value="Genomic_DNA"/>
</dbReference>
<evidence type="ECO:0000313" key="4">
    <source>
        <dbReference type="Proteomes" id="UP000292118"/>
    </source>
</evidence>
<evidence type="ECO:0000256" key="1">
    <source>
        <dbReference type="SAM" id="MobiDB-lite"/>
    </source>
</evidence>
<feature type="region of interest" description="Disordered" evidence="1">
    <location>
        <begin position="45"/>
        <end position="76"/>
    </location>
</feature>
<evidence type="ECO:0000313" key="3">
    <source>
        <dbReference type="EMBL" id="QAY68775.1"/>
    </source>
</evidence>
<accession>A0A4P6F104</accession>
<dbReference type="OrthoDB" id="3239891at2"/>
<keyword evidence="4" id="KW-1185">Reference proteome</keyword>
<proteinExistence type="predicted"/>
<reference evidence="3 4" key="1">
    <citation type="submission" date="2019-01" db="EMBL/GenBank/DDBJ databases">
        <title>Genome sequencing of strain FW10M-9.</title>
        <authorList>
            <person name="Heo J."/>
            <person name="Kim S.-J."/>
            <person name="Kim J.-S."/>
            <person name="Hong S.-B."/>
            <person name="Kwon S.-W."/>
        </authorList>
    </citation>
    <scope>NUCLEOTIDE SEQUENCE [LARGE SCALE GENOMIC DNA]</scope>
    <source>
        <strain evidence="3 4">FW10M-9</strain>
    </source>
</reference>